<dbReference type="CDD" id="cd20557">
    <property type="entry name" value="CYCLIN_ScPCL1-like"/>
    <property type="match status" value="1"/>
</dbReference>
<dbReference type="OrthoDB" id="244495at2759"/>
<accession>A0A177W8Y6</accession>
<protein>
    <submittedName>
        <fullName evidence="1">Uncharacterized protein</fullName>
    </submittedName>
</protein>
<dbReference type="GO" id="GO:0016538">
    <property type="term" value="F:cyclin-dependent protein serine/threonine kinase regulator activity"/>
    <property type="evidence" value="ECO:0007669"/>
    <property type="project" value="TreeGrafter"/>
</dbReference>
<dbReference type="AlphaFoldDB" id="A0A177W8Y6"/>
<reference evidence="1 2" key="2">
    <citation type="submission" date="2016-05" db="EMBL/GenBank/DDBJ databases">
        <title>Lineage-specific infection strategies underlie the spectrum of fungal disease in amphibians.</title>
        <authorList>
            <person name="Cuomo C.A."/>
            <person name="Farrer R.A."/>
            <person name="James T."/>
            <person name="Longcore J."/>
            <person name="Birren B."/>
        </authorList>
    </citation>
    <scope>NUCLEOTIDE SEQUENCE [LARGE SCALE GENOMIC DNA]</scope>
    <source>
        <strain evidence="1 2">JEL423</strain>
    </source>
</reference>
<dbReference type="Gene3D" id="1.10.472.10">
    <property type="entry name" value="Cyclin-like"/>
    <property type="match status" value="1"/>
</dbReference>
<dbReference type="GO" id="GO:0019901">
    <property type="term" value="F:protein kinase binding"/>
    <property type="evidence" value="ECO:0007669"/>
    <property type="project" value="InterPro"/>
</dbReference>
<evidence type="ECO:0000313" key="2">
    <source>
        <dbReference type="Proteomes" id="UP000077115"/>
    </source>
</evidence>
<dbReference type="InterPro" id="IPR013922">
    <property type="entry name" value="Cyclin_PHO80-like"/>
</dbReference>
<evidence type="ECO:0000313" key="1">
    <source>
        <dbReference type="EMBL" id="OAJ36568.1"/>
    </source>
</evidence>
<reference evidence="1 2" key="1">
    <citation type="submission" date="2006-10" db="EMBL/GenBank/DDBJ databases">
        <title>The Genome Sequence of Batrachochytrium dendrobatidis JEL423.</title>
        <authorList>
            <consortium name="The Broad Institute Genome Sequencing Platform"/>
            <person name="Birren B."/>
            <person name="Lander E."/>
            <person name="Galagan J."/>
            <person name="Cuomo C."/>
            <person name="Devon K."/>
            <person name="Jaffe D."/>
            <person name="Butler J."/>
            <person name="Alvarez P."/>
            <person name="Gnerre S."/>
            <person name="Grabherr M."/>
            <person name="Kleber M."/>
            <person name="Mauceli E."/>
            <person name="Brockman W."/>
            <person name="Young S."/>
            <person name="LaButti K."/>
            <person name="Sykes S."/>
            <person name="DeCaprio D."/>
            <person name="Crawford M."/>
            <person name="Koehrsen M."/>
            <person name="Engels R."/>
            <person name="Montgomery P."/>
            <person name="Pearson M."/>
            <person name="Howarth C."/>
            <person name="Larson L."/>
            <person name="White J."/>
            <person name="O'Leary S."/>
            <person name="Kodira C."/>
            <person name="Zeng Q."/>
            <person name="Yandava C."/>
            <person name="Alvarado L."/>
            <person name="Longcore J."/>
            <person name="James T."/>
        </authorList>
    </citation>
    <scope>NUCLEOTIDE SEQUENCE [LARGE SCALE GENOMIC DNA]</scope>
    <source>
        <strain evidence="1 2">JEL423</strain>
    </source>
</reference>
<dbReference type="GO" id="GO:0005634">
    <property type="term" value="C:nucleus"/>
    <property type="evidence" value="ECO:0007669"/>
    <property type="project" value="TreeGrafter"/>
</dbReference>
<dbReference type="GO" id="GO:0000307">
    <property type="term" value="C:cyclin-dependent protein kinase holoenzyme complex"/>
    <property type="evidence" value="ECO:0007669"/>
    <property type="project" value="TreeGrafter"/>
</dbReference>
<dbReference type="EMBL" id="DS022300">
    <property type="protein sequence ID" value="OAJ36568.1"/>
    <property type="molecule type" value="Genomic_DNA"/>
</dbReference>
<sequence>MAFFPPLFFHENEHAANRDQALRNSFIYPNAAELLEQQQRHQQNNDMQFSNSIYEQQQGYPPQYSTRYQLPRLQQQYQVLAGSYHKTHAQNTWAHNQHPLLVSQSQLLSIQQQQMHPSSDWSYGTDGQMDRVFSDAHTLSDPLDFSNTADSTSHSQWHIPNYSSESLNMQQSPQQKQSHHSLEDAMQLANFVTSLVFILWRCRSLSPLDSAFIQFQNYTIKLLNSTSNNVTPPVILTALKYVERLRAVTPAGAEDYPIKLSMSCPADASKELRVWITALSLADGFVNDNAYTVRSWSDVSGFSVLECVAMRKEFLEAIEHKLYITEQEYTYWLQTLESLLDQPEACYGTVGMTDTDPVAIPNTTTGFGFHNDLFLPGSFPADVDMASSMSTAASTAALEICPTTTVSPISVHFTSNHNQHQPLSMSQPQLSLSWPHSISQFAAATIGDAVLGRRIRL</sequence>
<dbReference type="STRING" id="403673.A0A177W8Y6"/>
<proteinExistence type="predicted"/>
<organism evidence="1 2">
    <name type="scientific">Batrachochytrium dendrobatidis (strain JEL423)</name>
    <dbReference type="NCBI Taxonomy" id="403673"/>
    <lineage>
        <taxon>Eukaryota</taxon>
        <taxon>Fungi</taxon>
        <taxon>Fungi incertae sedis</taxon>
        <taxon>Chytridiomycota</taxon>
        <taxon>Chytridiomycota incertae sedis</taxon>
        <taxon>Chytridiomycetes</taxon>
        <taxon>Rhizophydiales</taxon>
        <taxon>Rhizophydiales incertae sedis</taxon>
        <taxon>Batrachochytrium</taxon>
    </lineage>
</organism>
<dbReference type="Proteomes" id="UP000077115">
    <property type="component" value="Unassembled WGS sequence"/>
</dbReference>
<dbReference type="VEuPathDB" id="FungiDB:BDEG_20731"/>
<dbReference type="PANTHER" id="PTHR15615:SF27">
    <property type="entry name" value="PHO85 CYCLIN CLG1"/>
    <property type="match status" value="1"/>
</dbReference>
<dbReference type="PANTHER" id="PTHR15615">
    <property type="match status" value="1"/>
</dbReference>
<gene>
    <name evidence="1" type="ORF">BDEG_20731</name>
</gene>
<name>A0A177W8Y6_BATDL</name>